<protein>
    <recommendedName>
        <fullName evidence="3">DSBA-like thioredoxin domain-containing protein</fullName>
    </recommendedName>
</protein>
<evidence type="ECO:0008006" key="3">
    <source>
        <dbReference type="Google" id="ProtNLM"/>
    </source>
</evidence>
<organism evidence="1 2">
    <name type="scientific">Herbihabitans rhizosphaerae</name>
    <dbReference type="NCBI Taxonomy" id="1872711"/>
    <lineage>
        <taxon>Bacteria</taxon>
        <taxon>Bacillati</taxon>
        <taxon>Actinomycetota</taxon>
        <taxon>Actinomycetes</taxon>
        <taxon>Pseudonocardiales</taxon>
        <taxon>Pseudonocardiaceae</taxon>
        <taxon>Herbihabitans</taxon>
    </lineage>
</organism>
<dbReference type="Gene3D" id="3.40.30.10">
    <property type="entry name" value="Glutaredoxin"/>
    <property type="match status" value="1"/>
</dbReference>
<keyword evidence="2" id="KW-1185">Reference proteome</keyword>
<gene>
    <name evidence="1" type="ORF">EV193_101982</name>
</gene>
<dbReference type="InterPro" id="IPR053977">
    <property type="entry name" value="Rv2466c-like"/>
</dbReference>
<dbReference type="AlphaFoldDB" id="A0A4Q7L6V2"/>
<dbReference type="Pfam" id="PF22234">
    <property type="entry name" value="Rv2466c-like"/>
    <property type="match status" value="1"/>
</dbReference>
<reference evidence="1 2" key="1">
    <citation type="submission" date="2019-02" db="EMBL/GenBank/DDBJ databases">
        <title>Genomic Encyclopedia of Type Strains, Phase IV (KMG-IV): sequencing the most valuable type-strain genomes for metagenomic binning, comparative biology and taxonomic classification.</title>
        <authorList>
            <person name="Goeker M."/>
        </authorList>
    </citation>
    <scope>NUCLEOTIDE SEQUENCE [LARGE SCALE GENOMIC DNA]</scope>
    <source>
        <strain evidence="1 2">DSM 101727</strain>
    </source>
</reference>
<comment type="caution">
    <text evidence="1">The sequence shown here is derived from an EMBL/GenBank/DDBJ whole genome shotgun (WGS) entry which is preliminary data.</text>
</comment>
<dbReference type="Proteomes" id="UP000294257">
    <property type="component" value="Unassembled WGS sequence"/>
</dbReference>
<dbReference type="InterPro" id="IPR036249">
    <property type="entry name" value="Thioredoxin-like_sf"/>
</dbReference>
<dbReference type="OrthoDB" id="3674435at2"/>
<dbReference type="RefSeq" id="WP_130342680.1">
    <property type="nucleotide sequence ID" value="NZ_SGWQ01000001.1"/>
</dbReference>
<evidence type="ECO:0000313" key="1">
    <source>
        <dbReference type="EMBL" id="RZS45095.1"/>
    </source>
</evidence>
<sequence length="199" mass="21546">MGAVLADFWLDPICPYTWITSRWMIEVTKVRPVQVRWRTMCLSVLNEHLEVDPEDPEGLYGRYMRMPARVCLAAQQDHGHDAMGRLFTAMGARMHGRGEWDAIGGALADAGLPAELARAAEDTGYDDALRTANAEAMALAGPDVGSPVIAVSTVDGPRIAFFGPVVSPEPRGEDAGRLWDAVLLIAGVDAFAELKRGRG</sequence>
<accession>A0A4Q7L6V2</accession>
<name>A0A4Q7L6V2_9PSEU</name>
<dbReference type="SUPFAM" id="SSF52833">
    <property type="entry name" value="Thioredoxin-like"/>
    <property type="match status" value="1"/>
</dbReference>
<evidence type="ECO:0000313" key="2">
    <source>
        <dbReference type="Proteomes" id="UP000294257"/>
    </source>
</evidence>
<proteinExistence type="predicted"/>
<dbReference type="EMBL" id="SGWQ01000001">
    <property type="protein sequence ID" value="RZS45095.1"/>
    <property type="molecule type" value="Genomic_DNA"/>
</dbReference>